<dbReference type="AlphaFoldDB" id="A0A0S1MJW5"/>
<protein>
    <submittedName>
        <fullName evidence="2">Secreted protein</fullName>
    </submittedName>
</protein>
<sequence>MPVFKSLGLYTCTELWRPHQRATHLFHVFSLCPGCSLHVICLSLINLLAHFFFVLNSLL</sequence>
<evidence type="ECO:0000313" key="2">
    <source>
        <dbReference type="EMBL" id="ALL41165.1"/>
    </source>
</evidence>
<name>A0A0S1MJW5_PHAPC</name>
<feature type="transmembrane region" description="Helical" evidence="1">
    <location>
        <begin position="25"/>
        <end position="53"/>
    </location>
</feature>
<accession>A0A0S1MJW5</accession>
<keyword evidence="1" id="KW-0812">Transmembrane</keyword>
<reference evidence="2" key="1">
    <citation type="submission" date="2015-07" db="EMBL/GenBank/DDBJ databases">
        <title>Elucidating the P. pachyrhizi secretome and potential effectors.</title>
        <authorList>
            <person name="de Carvalho M.C.C.G."/>
            <person name="Nascimento L.C."/>
            <person name="Darben L.M."/>
            <person name="Polizel-Podanosqui A.M."/>
            <person name="Lopes-Caitar V.S."/>
            <person name="Rocha C.S."/>
            <person name="Qi M."/>
            <person name="Carazolle M."/>
            <person name="Kuwahara M.K."/>
            <person name="Pereira G.A.G."/>
            <person name="Abdelnoor R.V."/>
            <person name="Whitham S.A."/>
            <person name="Marcelino-Guimaraes F.C."/>
        </authorList>
    </citation>
    <scope>NUCLEOTIDE SEQUENCE</scope>
</reference>
<evidence type="ECO:0000256" key="1">
    <source>
        <dbReference type="SAM" id="Phobius"/>
    </source>
</evidence>
<keyword evidence="1" id="KW-1133">Transmembrane helix</keyword>
<proteinExistence type="evidence at transcript level"/>
<organism evidence="2">
    <name type="scientific">Phakopsora pachyrhizi</name>
    <name type="common">Asian soybean rust disease fungus</name>
    <dbReference type="NCBI Taxonomy" id="170000"/>
    <lineage>
        <taxon>Eukaryota</taxon>
        <taxon>Fungi</taxon>
        <taxon>Dikarya</taxon>
        <taxon>Basidiomycota</taxon>
        <taxon>Pucciniomycotina</taxon>
        <taxon>Pucciniomycetes</taxon>
        <taxon>Pucciniales</taxon>
        <taxon>Phakopsoraceae</taxon>
        <taxon>Phakopsora</taxon>
    </lineage>
</organism>
<dbReference type="EMBL" id="KT247075">
    <property type="protein sequence ID" value="ALL41165.1"/>
    <property type="molecule type" value="mRNA"/>
</dbReference>
<keyword evidence="1" id="KW-0472">Membrane</keyword>